<dbReference type="EMBL" id="SOPX01000001">
    <property type="protein sequence ID" value="TFB33750.1"/>
    <property type="molecule type" value="Genomic_DNA"/>
</dbReference>
<evidence type="ECO:0000313" key="3">
    <source>
        <dbReference type="Proteomes" id="UP000273898"/>
    </source>
</evidence>
<dbReference type="Proteomes" id="UP000273898">
    <property type="component" value="Unassembled WGS sequence"/>
</dbReference>
<dbReference type="EMBL" id="RCCK01000011">
    <property type="protein sequence ID" value="RLJ77000.1"/>
    <property type="molecule type" value="Genomic_DNA"/>
</dbReference>
<comment type="caution">
    <text evidence="1">The sequence shown here is derived from an EMBL/GenBank/DDBJ whole genome shotgun (WGS) entry which is preliminary data.</text>
</comment>
<reference evidence="1 3" key="1">
    <citation type="submission" date="2018-10" db="EMBL/GenBank/DDBJ databases">
        <title>Genomic Encyclopedia of Archaeal and Bacterial Type Strains, Phase II (KMG-II): from individual species to whole genera.</title>
        <authorList>
            <person name="Goeker M."/>
        </authorList>
    </citation>
    <scope>NUCLEOTIDE SEQUENCE [LARGE SCALE GENOMIC DNA]</scope>
    <source>
        <strain evidence="1 3">DSM 19624</strain>
    </source>
</reference>
<sequence>MKNLKKYEVEELSLTEMKSIDGGSWFSRAFEAVGNALDDAYHWLQDNIGLTLGSDGAHGK</sequence>
<reference evidence="2 4" key="2">
    <citation type="submission" date="2019-03" db="EMBL/GenBank/DDBJ databases">
        <authorList>
            <person name="He R.-H."/>
        </authorList>
    </citation>
    <scope>NUCLEOTIDE SEQUENCE [LARGE SCALE GENOMIC DNA]</scope>
    <source>
        <strain evidence="2 4">DSM 19624</strain>
    </source>
</reference>
<evidence type="ECO:0000313" key="1">
    <source>
        <dbReference type="EMBL" id="RLJ77000.1"/>
    </source>
</evidence>
<gene>
    <name evidence="1" type="ORF">BCL90_2060</name>
    <name evidence="2" type="ORF">E3V97_06805</name>
</gene>
<name>A0A497Y424_9SPHI</name>
<dbReference type="AlphaFoldDB" id="A0A497Y424"/>
<organism evidence="1 3">
    <name type="scientific">Pedobacter alluvionis</name>
    <dbReference type="NCBI Taxonomy" id="475253"/>
    <lineage>
        <taxon>Bacteria</taxon>
        <taxon>Pseudomonadati</taxon>
        <taxon>Bacteroidota</taxon>
        <taxon>Sphingobacteriia</taxon>
        <taxon>Sphingobacteriales</taxon>
        <taxon>Sphingobacteriaceae</taxon>
        <taxon>Pedobacter</taxon>
    </lineage>
</organism>
<evidence type="ECO:0000313" key="2">
    <source>
        <dbReference type="EMBL" id="TFB33750.1"/>
    </source>
</evidence>
<proteinExistence type="predicted"/>
<keyword evidence="4" id="KW-1185">Reference proteome</keyword>
<accession>A0A497Y424</accession>
<dbReference type="RefSeq" id="WP_121283822.1">
    <property type="nucleotide sequence ID" value="NZ_RCCK01000011.1"/>
</dbReference>
<dbReference type="Proteomes" id="UP000297429">
    <property type="component" value="Unassembled WGS sequence"/>
</dbReference>
<evidence type="ECO:0000313" key="4">
    <source>
        <dbReference type="Proteomes" id="UP000297429"/>
    </source>
</evidence>
<protein>
    <submittedName>
        <fullName evidence="1">Uncharacterized protein</fullName>
    </submittedName>
</protein>